<sequence length="393" mass="43212">MDRKKYIKGFLLGVLCTALIGGGVMGFLWFQGQQGVLNGSTVKKAKVIEDIIDEYYLEDIDEEELESYLYKGLVAGLGDPYSGYYTSEEYAKLNESTEGEYLGVGVVLQQEARTGIVTITRCYEGAPGAKAGLLPGDVIYTVNGETTTDKELSEIVKLIKGSEGETVHLEIAREGESDYVSLDIPLEHVEVPMVEHEMLEDHIGYIQIYEFAEVTAAQYESAFQDLQSRGMERLIVDLRDNPGGLLISVCDILEQILPKGLMVYTEDKNGNRKEYTCDGENELQIPLTVLVNDNSASASEIFSGAVQDYGIGKLVGTTTYGKGIVQMPIPLTDGSAVKLTIAKYYTPNGRNIHGTGIEPDVEVELDDSQRQQVTIEKSQDNQLQKAIEVVKGM</sequence>
<evidence type="ECO:0000259" key="6">
    <source>
        <dbReference type="PROSITE" id="PS50106"/>
    </source>
</evidence>
<dbReference type="InterPro" id="IPR001478">
    <property type="entry name" value="PDZ"/>
</dbReference>
<name>A0A1C7IG87_9FIRM</name>
<comment type="similarity">
    <text evidence="1 5">Belongs to the peptidase S41A family.</text>
</comment>
<dbReference type="OrthoDB" id="9812068at2"/>
<keyword evidence="3 5" id="KW-0378">Hydrolase</keyword>
<dbReference type="InterPro" id="IPR036034">
    <property type="entry name" value="PDZ_sf"/>
</dbReference>
<dbReference type="CDD" id="cd07560">
    <property type="entry name" value="Peptidase_S41_CPP"/>
    <property type="match status" value="1"/>
</dbReference>
<dbReference type="Gene3D" id="3.90.226.10">
    <property type="entry name" value="2-enoyl-CoA Hydratase, Chain A, domain 1"/>
    <property type="match status" value="1"/>
</dbReference>
<dbReference type="InterPro" id="IPR029045">
    <property type="entry name" value="ClpP/crotonase-like_dom_sf"/>
</dbReference>
<evidence type="ECO:0000256" key="3">
    <source>
        <dbReference type="ARBA" id="ARBA00022801"/>
    </source>
</evidence>
<dbReference type="KEGG" id="byl:A4V09_15340"/>
<dbReference type="InterPro" id="IPR041489">
    <property type="entry name" value="PDZ_6"/>
</dbReference>
<dbReference type="Proteomes" id="UP000092574">
    <property type="component" value="Chromosome"/>
</dbReference>
<evidence type="ECO:0000256" key="2">
    <source>
        <dbReference type="ARBA" id="ARBA00022670"/>
    </source>
</evidence>
<dbReference type="Pfam" id="PF03572">
    <property type="entry name" value="Peptidase_S41"/>
    <property type="match status" value="1"/>
</dbReference>
<dbReference type="CDD" id="cd06782">
    <property type="entry name" value="cpPDZ_CPP-like"/>
    <property type="match status" value="1"/>
</dbReference>
<feature type="domain" description="PDZ" evidence="6">
    <location>
        <begin position="90"/>
        <end position="165"/>
    </location>
</feature>
<dbReference type="PANTHER" id="PTHR32060:SF30">
    <property type="entry name" value="CARBOXY-TERMINAL PROCESSING PROTEASE CTPA"/>
    <property type="match status" value="1"/>
</dbReference>
<dbReference type="PROSITE" id="PS50106">
    <property type="entry name" value="PDZ"/>
    <property type="match status" value="1"/>
</dbReference>
<dbReference type="GO" id="GO:0004175">
    <property type="term" value="F:endopeptidase activity"/>
    <property type="evidence" value="ECO:0007669"/>
    <property type="project" value="TreeGrafter"/>
</dbReference>
<dbReference type="Pfam" id="PF17820">
    <property type="entry name" value="PDZ_6"/>
    <property type="match status" value="1"/>
</dbReference>
<dbReference type="SMART" id="SM00245">
    <property type="entry name" value="TSPc"/>
    <property type="match status" value="1"/>
</dbReference>
<evidence type="ECO:0000256" key="4">
    <source>
        <dbReference type="ARBA" id="ARBA00022825"/>
    </source>
</evidence>
<dbReference type="STRING" id="1796616.A4V09_15340"/>
<evidence type="ECO:0000256" key="1">
    <source>
        <dbReference type="ARBA" id="ARBA00009179"/>
    </source>
</evidence>
<evidence type="ECO:0000313" key="8">
    <source>
        <dbReference type="Proteomes" id="UP000092574"/>
    </source>
</evidence>
<dbReference type="SUPFAM" id="SSF50156">
    <property type="entry name" value="PDZ domain-like"/>
    <property type="match status" value="1"/>
</dbReference>
<dbReference type="EMBL" id="CP015405">
    <property type="protein sequence ID" value="ANU78700.1"/>
    <property type="molecule type" value="Genomic_DNA"/>
</dbReference>
<keyword evidence="2 5" id="KW-0645">Protease</keyword>
<reference evidence="7" key="1">
    <citation type="submission" date="2017-04" db="EMBL/GenBank/DDBJ databases">
        <title>Complete Genome Sequences of Twelve Strains of a Stable Defined Moderately Diverse Mouse Microbiota 2 (sDMDMm2).</title>
        <authorList>
            <person name="Uchimura Y."/>
            <person name="Wyss M."/>
            <person name="Brugiroux S."/>
            <person name="Limenitakis J.P."/>
            <person name="Stecher B."/>
            <person name="McCoy K.D."/>
            <person name="Macpherson A.J."/>
        </authorList>
    </citation>
    <scope>NUCLEOTIDE SEQUENCE</scope>
    <source>
        <strain evidence="7">YL58</strain>
    </source>
</reference>
<dbReference type="AlphaFoldDB" id="A0A1C7IG87"/>
<protein>
    <submittedName>
        <fullName evidence="7">Carboxy-processing protease</fullName>
    </submittedName>
</protein>
<dbReference type="Gene3D" id="2.30.42.10">
    <property type="match status" value="1"/>
</dbReference>
<accession>A0A1C7IG87</accession>
<dbReference type="GO" id="GO:0008236">
    <property type="term" value="F:serine-type peptidase activity"/>
    <property type="evidence" value="ECO:0007669"/>
    <property type="project" value="UniProtKB-KW"/>
</dbReference>
<dbReference type="InterPro" id="IPR004447">
    <property type="entry name" value="Peptidase_S41A"/>
</dbReference>
<dbReference type="SMART" id="SM00228">
    <property type="entry name" value="PDZ"/>
    <property type="match status" value="1"/>
</dbReference>
<gene>
    <name evidence="7" type="ORF">A4V09_15340</name>
</gene>
<dbReference type="GO" id="GO:0006508">
    <property type="term" value="P:proteolysis"/>
    <property type="evidence" value="ECO:0007669"/>
    <property type="project" value="UniProtKB-KW"/>
</dbReference>
<evidence type="ECO:0000313" key="7">
    <source>
        <dbReference type="EMBL" id="ANU78700.1"/>
    </source>
</evidence>
<keyword evidence="8" id="KW-1185">Reference proteome</keyword>
<dbReference type="RefSeq" id="WP_065544813.1">
    <property type="nucleotide sequence ID" value="NZ_CP015405.2"/>
</dbReference>
<proteinExistence type="inferred from homology"/>
<dbReference type="Gene3D" id="3.30.750.44">
    <property type="match status" value="1"/>
</dbReference>
<dbReference type="GO" id="GO:0007165">
    <property type="term" value="P:signal transduction"/>
    <property type="evidence" value="ECO:0007669"/>
    <property type="project" value="TreeGrafter"/>
</dbReference>
<dbReference type="InterPro" id="IPR005151">
    <property type="entry name" value="Tail-specific_protease"/>
</dbReference>
<organism evidence="7 8">
    <name type="scientific">Blautia pseudococcoides</name>
    <dbReference type="NCBI Taxonomy" id="1796616"/>
    <lineage>
        <taxon>Bacteria</taxon>
        <taxon>Bacillati</taxon>
        <taxon>Bacillota</taxon>
        <taxon>Clostridia</taxon>
        <taxon>Lachnospirales</taxon>
        <taxon>Lachnospiraceae</taxon>
        <taxon>Blautia</taxon>
    </lineage>
</organism>
<dbReference type="NCBIfam" id="TIGR00225">
    <property type="entry name" value="prc"/>
    <property type="match status" value="1"/>
</dbReference>
<dbReference type="SUPFAM" id="SSF52096">
    <property type="entry name" value="ClpP/crotonase"/>
    <property type="match status" value="1"/>
</dbReference>
<keyword evidence="4 5" id="KW-0720">Serine protease</keyword>
<evidence type="ECO:0000256" key="5">
    <source>
        <dbReference type="RuleBase" id="RU004404"/>
    </source>
</evidence>
<dbReference type="GO" id="GO:0030288">
    <property type="term" value="C:outer membrane-bounded periplasmic space"/>
    <property type="evidence" value="ECO:0007669"/>
    <property type="project" value="TreeGrafter"/>
</dbReference>
<dbReference type="PANTHER" id="PTHR32060">
    <property type="entry name" value="TAIL-SPECIFIC PROTEASE"/>
    <property type="match status" value="1"/>
</dbReference>